<feature type="domain" description="Iron-binding zinc finger CDGSH type" evidence="5">
    <location>
        <begin position="105"/>
        <end position="142"/>
    </location>
</feature>
<dbReference type="Gene3D" id="3.30.70.20">
    <property type="match status" value="1"/>
</dbReference>
<dbReference type="EMBL" id="LXIE01000003">
    <property type="protein sequence ID" value="OAD92218.1"/>
    <property type="molecule type" value="Genomic_DNA"/>
</dbReference>
<evidence type="ECO:0000313" key="7">
    <source>
        <dbReference type="Proteomes" id="UP000077552"/>
    </source>
</evidence>
<keyword evidence="4" id="KW-0411">Iron-sulfur</keyword>
<dbReference type="SUPFAM" id="SSF54862">
    <property type="entry name" value="4Fe-4S ferredoxins"/>
    <property type="match status" value="1"/>
</dbReference>
<dbReference type="SMART" id="SM00704">
    <property type="entry name" value="ZnF_CDGSH"/>
    <property type="match status" value="1"/>
</dbReference>
<name>A0A1A9LFZ0_9FLAO</name>
<proteinExistence type="predicted"/>
<comment type="caution">
    <text evidence="6">The sequence shown here is derived from an EMBL/GenBank/DDBJ whole genome shotgun (WGS) entry which is preliminary data.</text>
</comment>
<dbReference type="RefSeq" id="WP_068761021.1">
    <property type="nucleotide sequence ID" value="NZ_LXIE01000003.1"/>
</dbReference>
<gene>
    <name evidence="6" type="ORF">A7A78_09000</name>
</gene>
<dbReference type="InterPro" id="IPR010693">
    <property type="entry name" value="Divergent_4Fe-4S_mono-cluster"/>
</dbReference>
<evidence type="ECO:0000256" key="4">
    <source>
        <dbReference type="ARBA" id="ARBA00023014"/>
    </source>
</evidence>
<evidence type="ECO:0000256" key="1">
    <source>
        <dbReference type="ARBA" id="ARBA00022714"/>
    </source>
</evidence>
<keyword evidence="1" id="KW-0001">2Fe-2S</keyword>
<dbReference type="OrthoDB" id="9795032at2"/>
<dbReference type="Gene3D" id="3.40.5.90">
    <property type="entry name" value="CDGSH iron-sulfur domain, mitoNEET-type"/>
    <property type="match status" value="1"/>
</dbReference>
<accession>A0A1A9LFZ0</accession>
<keyword evidence="3" id="KW-0408">Iron</keyword>
<dbReference type="AlphaFoldDB" id="A0A1A9LFZ0"/>
<evidence type="ECO:0000256" key="3">
    <source>
        <dbReference type="ARBA" id="ARBA00023004"/>
    </source>
</evidence>
<sequence>MGKTKEYSNGEVTVVWKPELCIHSAKCVHSLPEVFKPKERPWIQTENSQTQNIIDAVSNCPSGALSYFMNNAETKNSDSEKISKSIKVEVVENGPLMVHGLINLSHPDGRTEEKSKITAFCRCGESVNKPFCDGSHKQHIWK</sequence>
<evidence type="ECO:0000256" key="2">
    <source>
        <dbReference type="ARBA" id="ARBA00022723"/>
    </source>
</evidence>
<reference evidence="6 7" key="1">
    <citation type="submission" date="2016-05" db="EMBL/GenBank/DDBJ databases">
        <title>Genome sequencing of Vitellibacter soesokkakensis RSSK-12.</title>
        <authorList>
            <person name="Thevarajoo S."/>
            <person name="Selvaratnam C."/>
            <person name="Goh K.M."/>
            <person name="Chan K.-G."/>
            <person name="Chong C.S."/>
        </authorList>
    </citation>
    <scope>NUCLEOTIDE SEQUENCE [LARGE SCALE GENOMIC DNA]</scope>
    <source>
        <strain evidence="6 7">RSSK-12</strain>
    </source>
</reference>
<organism evidence="6 7">
    <name type="scientific">Aequorivita soesokkakensis</name>
    <dbReference type="NCBI Taxonomy" id="1385699"/>
    <lineage>
        <taxon>Bacteria</taxon>
        <taxon>Pseudomonadati</taxon>
        <taxon>Bacteroidota</taxon>
        <taxon>Flavobacteriia</taxon>
        <taxon>Flavobacteriales</taxon>
        <taxon>Flavobacteriaceae</taxon>
        <taxon>Aequorivita</taxon>
    </lineage>
</organism>
<evidence type="ECO:0000313" key="6">
    <source>
        <dbReference type="EMBL" id="OAD92218.1"/>
    </source>
</evidence>
<keyword evidence="7" id="KW-1185">Reference proteome</keyword>
<evidence type="ECO:0000259" key="5">
    <source>
        <dbReference type="SMART" id="SM00704"/>
    </source>
</evidence>
<dbReference type="GO" id="GO:0046872">
    <property type="term" value="F:metal ion binding"/>
    <property type="evidence" value="ECO:0007669"/>
    <property type="project" value="UniProtKB-KW"/>
</dbReference>
<dbReference type="InterPro" id="IPR018967">
    <property type="entry name" value="FeS-contain_CDGSH-typ"/>
</dbReference>
<protein>
    <recommendedName>
        <fullName evidence="5">Iron-binding zinc finger CDGSH type domain-containing protein</fullName>
    </recommendedName>
</protein>
<dbReference type="GO" id="GO:0051537">
    <property type="term" value="F:2 iron, 2 sulfur cluster binding"/>
    <property type="evidence" value="ECO:0007669"/>
    <property type="project" value="UniProtKB-KW"/>
</dbReference>
<dbReference type="InterPro" id="IPR042216">
    <property type="entry name" value="MitoNEET_CISD"/>
</dbReference>
<dbReference type="Pfam" id="PF06902">
    <property type="entry name" value="Fer4_19"/>
    <property type="match status" value="1"/>
</dbReference>
<dbReference type="GO" id="GO:0005737">
    <property type="term" value="C:cytoplasm"/>
    <property type="evidence" value="ECO:0007669"/>
    <property type="project" value="UniProtKB-ARBA"/>
</dbReference>
<keyword evidence="2" id="KW-0479">Metal-binding</keyword>
<dbReference type="STRING" id="1385699.A7A78_09000"/>
<dbReference type="Proteomes" id="UP000077552">
    <property type="component" value="Unassembled WGS sequence"/>
</dbReference>
<dbReference type="Pfam" id="PF09360">
    <property type="entry name" value="zf-CDGSH"/>
    <property type="match status" value="1"/>
</dbReference>